<dbReference type="Gene3D" id="1.25.10.10">
    <property type="entry name" value="Leucine-rich Repeat Variant"/>
    <property type="match status" value="1"/>
</dbReference>
<evidence type="ECO:0000259" key="2">
    <source>
        <dbReference type="Pfam" id="PF21039"/>
    </source>
</evidence>
<dbReference type="AlphaFoldDB" id="A0A9J2Q2J0"/>
<dbReference type="WBParaSite" id="ALUE_0001662601-mRNA-1">
    <property type="protein sequence ID" value="ALUE_0001662601-mRNA-1"/>
    <property type="gene ID" value="ALUE_0001662601"/>
</dbReference>
<proteinExistence type="predicted"/>
<reference evidence="4" key="1">
    <citation type="submission" date="2023-03" db="UniProtKB">
        <authorList>
            <consortium name="WormBaseParasite"/>
        </authorList>
    </citation>
    <scope>IDENTIFICATION</scope>
</reference>
<evidence type="ECO:0000259" key="1">
    <source>
        <dbReference type="Pfam" id="PF21038"/>
    </source>
</evidence>
<dbReference type="Pfam" id="PF21039">
    <property type="entry name" value="CEP104_ZnF"/>
    <property type="match status" value="1"/>
</dbReference>
<dbReference type="GO" id="GO:0005929">
    <property type="term" value="C:cilium"/>
    <property type="evidence" value="ECO:0007669"/>
    <property type="project" value="TreeGrafter"/>
</dbReference>
<dbReference type="Pfam" id="PF21040">
    <property type="entry name" value="CEP104-like_TOG"/>
    <property type="match status" value="1"/>
</dbReference>
<dbReference type="Pfam" id="PF21038">
    <property type="entry name" value="CEP104_N"/>
    <property type="match status" value="1"/>
</dbReference>
<accession>A0A9J2Q2J0</accession>
<feature type="domain" description="Centrosomal protein CEP104 Zn finger" evidence="2">
    <location>
        <begin position="615"/>
        <end position="726"/>
    </location>
</feature>
<dbReference type="InterPro" id="IPR048738">
    <property type="entry name" value="CEP104_Znf"/>
</dbReference>
<dbReference type="PANTHER" id="PTHR13371">
    <property type="entry name" value="GLYCINE-, GLUTAMATE-, THIENYLCYCLOHEXYLPIPERIDINE-BINDING PROTEIN"/>
    <property type="match status" value="1"/>
</dbReference>
<dbReference type="InterPro" id="IPR052607">
    <property type="entry name" value="CEP104-like"/>
</dbReference>
<dbReference type="InterPro" id="IPR048739">
    <property type="entry name" value="CEP104_N"/>
</dbReference>
<name>A0A9J2Q2J0_ASCLU</name>
<feature type="domain" description="Centrosomal protein CEP104 N-terminal" evidence="1">
    <location>
        <begin position="35"/>
        <end position="151"/>
    </location>
</feature>
<sequence>MSIENSKELDYRVIRASNYESPQQIPVDLLRGTQWISERKCTYPQQLTLKMHALSRIDAIQILGHPALIASSIDLHTAVSTIQNDTQPHFKLLGTVRFKKIENDEEEKSELKTIYTDLIASHIRLDVQHNYSDTERNQLNQVGIISIVILGSYFDAQSIIVGNKIACESNNDPNSKRISSSMHNDQIDEYERPANVVEAKRTIKKSDAAVQIDKEAFDEETEIKRNVRLVQDKELLTTSGPERRVSDEVAVNFPINRRRYSDSRAIDSGSSSNSEYFDIFLAAMNPADRSSATMAITLFGFDTVRLSYSKKWKERREGLKKIESILKNVEKSDNFNEYLDSALSIICKLLKDSLFAVYTAALDLTKYIALVFLPAWNLHKKMGPIIADRTTDILINRTGDAINDKRFPISTQEAIMEILNGHPQVAKCFVKKLLQPFRVARSARSDKCKAEIVWNALNVFNAPNRQLGLTEKLICSFALSCLHHNDPEVRNMGKNIFIYMYCSEGVDTELIRSHLPHLSKYTYEKNPLLRSLRDEFEQFDRSVTTTKNKGQAAKAEGSAKRMMVPKLEDGKRPRTVTVVVNEGHASSSNRPDSVDYDKFILLPDLLTSLVIQNRMCMFCGEINETFTPEGLDEHYLHNCYMLTRCHLCDEVVEVSTLNEHLLDECTNKSTLRKCMRCHEPILKNHFSQHVSTQRCKVARSDTIAGRCLLCHMNISPNNDIGWRKHLRDYCKYNPRRSNKQYA</sequence>
<dbReference type="InterPro" id="IPR016024">
    <property type="entry name" value="ARM-type_fold"/>
</dbReference>
<evidence type="ECO:0000313" key="3">
    <source>
        <dbReference type="Proteomes" id="UP000036681"/>
    </source>
</evidence>
<dbReference type="PANTHER" id="PTHR13371:SF0">
    <property type="entry name" value="CENTROSOMAL PROTEIN OF 104 KDA"/>
    <property type="match status" value="1"/>
</dbReference>
<dbReference type="Proteomes" id="UP000036681">
    <property type="component" value="Unplaced"/>
</dbReference>
<evidence type="ECO:0000313" key="4">
    <source>
        <dbReference type="WBParaSite" id="ALUE_0001662601-mRNA-1"/>
    </source>
</evidence>
<organism evidence="3 4">
    <name type="scientific">Ascaris lumbricoides</name>
    <name type="common">Giant roundworm</name>
    <dbReference type="NCBI Taxonomy" id="6252"/>
    <lineage>
        <taxon>Eukaryota</taxon>
        <taxon>Metazoa</taxon>
        <taxon>Ecdysozoa</taxon>
        <taxon>Nematoda</taxon>
        <taxon>Chromadorea</taxon>
        <taxon>Rhabditida</taxon>
        <taxon>Spirurina</taxon>
        <taxon>Ascaridomorpha</taxon>
        <taxon>Ascaridoidea</taxon>
        <taxon>Ascarididae</taxon>
        <taxon>Ascaris</taxon>
    </lineage>
</organism>
<keyword evidence="3" id="KW-1185">Reference proteome</keyword>
<dbReference type="SUPFAM" id="SSF48371">
    <property type="entry name" value="ARM repeat"/>
    <property type="match status" value="1"/>
</dbReference>
<protein>
    <submittedName>
        <fullName evidence="4">TOG domain-containing protein</fullName>
    </submittedName>
</protein>
<dbReference type="InterPro" id="IPR011989">
    <property type="entry name" value="ARM-like"/>
</dbReference>